<dbReference type="EMBL" id="JBHSGQ010000009">
    <property type="protein sequence ID" value="MFC4726320.1"/>
    <property type="molecule type" value="Genomic_DNA"/>
</dbReference>
<dbReference type="Pfam" id="PF00589">
    <property type="entry name" value="Phage_integrase"/>
    <property type="match status" value="1"/>
</dbReference>
<evidence type="ECO:0000313" key="6">
    <source>
        <dbReference type="EMBL" id="MFC4726320.1"/>
    </source>
</evidence>
<dbReference type="Pfam" id="PF13356">
    <property type="entry name" value="Arm-DNA-bind_3"/>
    <property type="match status" value="1"/>
</dbReference>
<dbReference type="InterPro" id="IPR038488">
    <property type="entry name" value="Integrase_DNA-bd_sf"/>
</dbReference>
<evidence type="ECO:0000256" key="3">
    <source>
        <dbReference type="ARBA" id="ARBA00023125"/>
    </source>
</evidence>
<dbReference type="Gene3D" id="1.10.150.130">
    <property type="match status" value="1"/>
</dbReference>
<dbReference type="InterPro" id="IPR002104">
    <property type="entry name" value="Integrase_catalytic"/>
</dbReference>
<dbReference type="InterPro" id="IPR010998">
    <property type="entry name" value="Integrase_recombinase_N"/>
</dbReference>
<evidence type="ECO:0000256" key="4">
    <source>
        <dbReference type="ARBA" id="ARBA00023172"/>
    </source>
</evidence>
<evidence type="ECO:0000256" key="1">
    <source>
        <dbReference type="ARBA" id="ARBA00008857"/>
    </source>
</evidence>
<reference evidence="7" key="1">
    <citation type="journal article" date="2019" name="Int. J. Syst. Evol. Microbiol.">
        <title>The Global Catalogue of Microorganisms (GCM) 10K type strain sequencing project: providing services to taxonomists for standard genome sequencing and annotation.</title>
        <authorList>
            <consortium name="The Broad Institute Genomics Platform"/>
            <consortium name="The Broad Institute Genome Sequencing Center for Infectious Disease"/>
            <person name="Wu L."/>
            <person name="Ma J."/>
        </authorList>
    </citation>
    <scope>NUCLEOTIDE SEQUENCE [LARGE SCALE GENOMIC DNA]</scope>
    <source>
        <strain evidence="7">CCUG 62981</strain>
    </source>
</reference>
<dbReference type="SUPFAM" id="SSF56349">
    <property type="entry name" value="DNA breaking-rejoining enzymes"/>
    <property type="match status" value="1"/>
</dbReference>
<dbReference type="CDD" id="cd00801">
    <property type="entry name" value="INT_P4_C"/>
    <property type="match status" value="1"/>
</dbReference>
<gene>
    <name evidence="6" type="ORF">ACFPB0_13570</name>
</gene>
<evidence type="ECO:0000256" key="2">
    <source>
        <dbReference type="ARBA" id="ARBA00022908"/>
    </source>
</evidence>
<evidence type="ECO:0000313" key="7">
    <source>
        <dbReference type="Proteomes" id="UP001596024"/>
    </source>
</evidence>
<dbReference type="InterPro" id="IPR053876">
    <property type="entry name" value="Phage_int_M"/>
</dbReference>
<evidence type="ECO:0000259" key="5">
    <source>
        <dbReference type="PROSITE" id="PS51898"/>
    </source>
</evidence>
<dbReference type="InterPro" id="IPR050808">
    <property type="entry name" value="Phage_Integrase"/>
</dbReference>
<dbReference type="InterPro" id="IPR013762">
    <property type="entry name" value="Integrase-like_cat_sf"/>
</dbReference>
<dbReference type="InterPro" id="IPR025166">
    <property type="entry name" value="Integrase_DNA_bind_dom"/>
</dbReference>
<organism evidence="6 7">
    <name type="scientific">Glycocaulis abyssi</name>
    <dbReference type="NCBI Taxonomy" id="1433403"/>
    <lineage>
        <taxon>Bacteria</taxon>
        <taxon>Pseudomonadati</taxon>
        <taxon>Pseudomonadota</taxon>
        <taxon>Alphaproteobacteria</taxon>
        <taxon>Maricaulales</taxon>
        <taxon>Maricaulaceae</taxon>
        <taxon>Glycocaulis</taxon>
    </lineage>
</organism>
<dbReference type="PROSITE" id="PS51898">
    <property type="entry name" value="TYR_RECOMBINASE"/>
    <property type="match status" value="1"/>
</dbReference>
<accession>A0ABV9NHA0</accession>
<comment type="similarity">
    <text evidence="1">Belongs to the 'phage' integrase family.</text>
</comment>
<dbReference type="Proteomes" id="UP001596024">
    <property type="component" value="Unassembled WGS sequence"/>
</dbReference>
<keyword evidence="7" id="KW-1185">Reference proteome</keyword>
<dbReference type="Gene3D" id="1.10.443.10">
    <property type="entry name" value="Intergrase catalytic core"/>
    <property type="match status" value="1"/>
</dbReference>
<keyword evidence="4" id="KW-0233">DNA recombination</keyword>
<name>A0ABV9NHA0_9PROT</name>
<keyword evidence="2" id="KW-0229">DNA integration</keyword>
<keyword evidence="3" id="KW-0238">DNA-binding</keyword>
<feature type="domain" description="Tyr recombinase" evidence="5">
    <location>
        <begin position="211"/>
        <end position="403"/>
    </location>
</feature>
<dbReference type="Gene3D" id="3.30.160.390">
    <property type="entry name" value="Integrase, DNA-binding domain"/>
    <property type="match status" value="1"/>
</dbReference>
<dbReference type="PANTHER" id="PTHR30629">
    <property type="entry name" value="PROPHAGE INTEGRASE"/>
    <property type="match status" value="1"/>
</dbReference>
<comment type="caution">
    <text evidence="6">The sequence shown here is derived from an EMBL/GenBank/DDBJ whole genome shotgun (WGS) entry which is preliminary data.</text>
</comment>
<protein>
    <submittedName>
        <fullName evidence="6">Tyrosine-type recombinase/integrase</fullName>
    </submittedName>
</protein>
<dbReference type="InterPro" id="IPR011010">
    <property type="entry name" value="DNA_brk_join_enz"/>
</dbReference>
<sequence length="428" mass="47771">MAGGINKLTDTAVKAKREPGYYGDGGGLWLQVSRLGGKSWVFRFTRNGRTREMGLGAFISVSLKRAREKAADCRRILDEGGDPIEVRKAERMAIELERARSKTFRECAEVVIETKEKELVNPKHKAQWRSSLETYAYPVLADKPVSSITVDDVKKVLEPIWSTKHETARRVRSRMEAVFDSAKDKKLMQGDNPAEWRGSLKELGKLKIKRRHHPALPYAQVGEFMAELRKRDGMAAKALEFAILCASRSGEVRGATWDEIDLKARLWVIPAERMKADKKHRVPLSDAAVKLLEGLKDIPRIKGAPLYVFPAARGGMLSDMSLSAVTRRMHADRLKAGKAGWVDGNCGDPVVPHGFRSTFRDWAGETTSYPREVIEHALAHQLKDDSEAAYARETALPKRAPLMQDWANYCANLAKPSNVVAISEAVGQ</sequence>
<dbReference type="RefSeq" id="WP_382437072.1">
    <property type="nucleotide sequence ID" value="NZ_JBHSGQ010000009.1"/>
</dbReference>
<proteinExistence type="inferred from homology"/>
<dbReference type="Pfam" id="PF22022">
    <property type="entry name" value="Phage_int_M"/>
    <property type="match status" value="1"/>
</dbReference>
<dbReference type="PANTHER" id="PTHR30629:SF2">
    <property type="entry name" value="PROPHAGE INTEGRASE INTS-RELATED"/>
    <property type="match status" value="1"/>
</dbReference>